<keyword evidence="5 6" id="KW-0472">Membrane</keyword>
<dbReference type="GO" id="GO:0030003">
    <property type="term" value="P:intracellular monoatomic cation homeostasis"/>
    <property type="evidence" value="ECO:0007669"/>
    <property type="project" value="UniProtKB-ARBA"/>
</dbReference>
<dbReference type="Pfam" id="PF01545">
    <property type="entry name" value="Cation_efflux"/>
    <property type="match status" value="1"/>
</dbReference>
<evidence type="ECO:0000256" key="1">
    <source>
        <dbReference type="ARBA" id="ARBA00004141"/>
    </source>
</evidence>
<evidence type="ECO:0000256" key="3">
    <source>
        <dbReference type="ARBA" id="ARBA00022692"/>
    </source>
</evidence>
<dbReference type="GO" id="GO:0016020">
    <property type="term" value="C:membrane"/>
    <property type="evidence" value="ECO:0007669"/>
    <property type="project" value="UniProtKB-SubCell"/>
</dbReference>
<dbReference type="PANTHER" id="PTHR43840">
    <property type="entry name" value="MITOCHONDRIAL METAL TRANSPORTER 1-RELATED"/>
    <property type="match status" value="1"/>
</dbReference>
<evidence type="ECO:0000259" key="7">
    <source>
        <dbReference type="Pfam" id="PF01545"/>
    </source>
</evidence>
<keyword evidence="2" id="KW-0813">Transport</keyword>
<evidence type="ECO:0000313" key="8">
    <source>
        <dbReference type="EMBL" id="KAF2160372.1"/>
    </source>
</evidence>
<dbReference type="PANTHER" id="PTHR43840:SF15">
    <property type="entry name" value="MITOCHONDRIAL METAL TRANSPORTER 1-RELATED"/>
    <property type="match status" value="1"/>
</dbReference>
<evidence type="ECO:0000256" key="6">
    <source>
        <dbReference type="SAM" id="Phobius"/>
    </source>
</evidence>
<organism evidence="8 9">
    <name type="scientific">Zasmidium cellare ATCC 36951</name>
    <dbReference type="NCBI Taxonomy" id="1080233"/>
    <lineage>
        <taxon>Eukaryota</taxon>
        <taxon>Fungi</taxon>
        <taxon>Dikarya</taxon>
        <taxon>Ascomycota</taxon>
        <taxon>Pezizomycotina</taxon>
        <taxon>Dothideomycetes</taxon>
        <taxon>Dothideomycetidae</taxon>
        <taxon>Mycosphaerellales</taxon>
        <taxon>Mycosphaerellaceae</taxon>
        <taxon>Zasmidium</taxon>
    </lineage>
</organism>
<evidence type="ECO:0000313" key="9">
    <source>
        <dbReference type="Proteomes" id="UP000799537"/>
    </source>
</evidence>
<keyword evidence="9" id="KW-1185">Reference proteome</keyword>
<dbReference type="GO" id="GO:0098771">
    <property type="term" value="P:inorganic ion homeostasis"/>
    <property type="evidence" value="ECO:0007669"/>
    <property type="project" value="UniProtKB-ARBA"/>
</dbReference>
<dbReference type="Gene3D" id="1.20.1510.10">
    <property type="entry name" value="Cation efflux protein transmembrane domain"/>
    <property type="match status" value="1"/>
</dbReference>
<feature type="transmembrane region" description="Helical" evidence="6">
    <location>
        <begin position="54"/>
        <end position="73"/>
    </location>
</feature>
<dbReference type="GO" id="GO:0008324">
    <property type="term" value="F:monoatomic cation transmembrane transporter activity"/>
    <property type="evidence" value="ECO:0007669"/>
    <property type="project" value="InterPro"/>
</dbReference>
<gene>
    <name evidence="8" type="ORF">M409DRAFT_29220</name>
</gene>
<dbReference type="GeneID" id="54562636"/>
<protein>
    <recommendedName>
        <fullName evidence="7">Cation efflux protein transmembrane domain-containing protein</fullName>
    </recommendedName>
</protein>
<accession>A0A6A6C3C0</accession>
<dbReference type="Proteomes" id="UP000799537">
    <property type="component" value="Unassembled WGS sequence"/>
</dbReference>
<keyword evidence="4 6" id="KW-1133">Transmembrane helix</keyword>
<reference evidence="8" key="1">
    <citation type="journal article" date="2020" name="Stud. Mycol.">
        <title>101 Dothideomycetes genomes: a test case for predicting lifestyles and emergence of pathogens.</title>
        <authorList>
            <person name="Haridas S."/>
            <person name="Albert R."/>
            <person name="Binder M."/>
            <person name="Bloem J."/>
            <person name="Labutti K."/>
            <person name="Salamov A."/>
            <person name="Andreopoulos B."/>
            <person name="Baker S."/>
            <person name="Barry K."/>
            <person name="Bills G."/>
            <person name="Bluhm B."/>
            <person name="Cannon C."/>
            <person name="Castanera R."/>
            <person name="Culley D."/>
            <person name="Daum C."/>
            <person name="Ezra D."/>
            <person name="Gonzalez J."/>
            <person name="Henrissat B."/>
            <person name="Kuo A."/>
            <person name="Liang C."/>
            <person name="Lipzen A."/>
            <person name="Lutzoni F."/>
            <person name="Magnuson J."/>
            <person name="Mondo S."/>
            <person name="Nolan M."/>
            <person name="Ohm R."/>
            <person name="Pangilinan J."/>
            <person name="Park H.-J."/>
            <person name="Ramirez L."/>
            <person name="Alfaro M."/>
            <person name="Sun H."/>
            <person name="Tritt A."/>
            <person name="Yoshinaga Y."/>
            <person name="Zwiers L.-H."/>
            <person name="Turgeon B."/>
            <person name="Goodwin S."/>
            <person name="Spatafora J."/>
            <person name="Crous P."/>
            <person name="Grigoriev I."/>
        </authorList>
    </citation>
    <scope>NUCLEOTIDE SEQUENCE</scope>
    <source>
        <strain evidence="8">ATCC 36951</strain>
    </source>
</reference>
<dbReference type="EMBL" id="ML993627">
    <property type="protein sequence ID" value="KAF2160372.1"/>
    <property type="molecule type" value="Genomic_DNA"/>
</dbReference>
<dbReference type="SUPFAM" id="SSF161111">
    <property type="entry name" value="Cation efflux protein transmembrane domain-like"/>
    <property type="match status" value="1"/>
</dbReference>
<evidence type="ECO:0000256" key="4">
    <source>
        <dbReference type="ARBA" id="ARBA00022989"/>
    </source>
</evidence>
<dbReference type="InterPro" id="IPR058533">
    <property type="entry name" value="Cation_efflux_TM"/>
</dbReference>
<proteinExistence type="predicted"/>
<dbReference type="InterPro" id="IPR050291">
    <property type="entry name" value="CDF_Transporter"/>
</dbReference>
<dbReference type="RefSeq" id="XP_033661261.1">
    <property type="nucleotide sequence ID" value="XM_033809364.1"/>
</dbReference>
<keyword evidence="3 6" id="KW-0812">Transmembrane</keyword>
<dbReference type="OrthoDB" id="435980at2759"/>
<feature type="domain" description="Cation efflux protein transmembrane" evidence="7">
    <location>
        <begin position="54"/>
        <end position="263"/>
    </location>
</feature>
<name>A0A6A6C3C0_ZASCE</name>
<dbReference type="InterPro" id="IPR027469">
    <property type="entry name" value="Cation_efflux_TMD_sf"/>
</dbReference>
<evidence type="ECO:0000256" key="5">
    <source>
        <dbReference type="ARBA" id="ARBA00023136"/>
    </source>
</evidence>
<dbReference type="AlphaFoldDB" id="A0A6A6C3C0"/>
<feature type="transmembrane region" description="Helical" evidence="6">
    <location>
        <begin position="116"/>
        <end position="135"/>
    </location>
</feature>
<comment type="subcellular location">
    <subcellularLocation>
        <location evidence="1">Membrane</location>
        <topology evidence="1">Multi-pass membrane protein</topology>
    </subcellularLocation>
</comment>
<evidence type="ECO:0000256" key="2">
    <source>
        <dbReference type="ARBA" id="ARBA00022448"/>
    </source>
</evidence>
<sequence length="264" mass="28121">MNTVPNFEIVSQSLSSNITPSHFTNQSSTAANVEPSREAKDASSLSDIERITRLALLVNLTLAIANALGGYLLGSQALIGDAVHALADLAADLVAMITASYSTIPRLEKSEAIGGLAVSGIVMSSGIALAVRSLLYTCRHFELDVLASYVNYLMIFSHDAHGMADTGSNFEVILLPLVSIMIKEWLFRATMEVAKRNESIMLESHALHQRLDAFTAVVALVVNSASYLDPRLVWLDGFGGLAIGIAIFKAGCANAVAASTQLLR</sequence>